<feature type="compositionally biased region" description="Basic and acidic residues" evidence="4">
    <location>
        <begin position="23"/>
        <end position="32"/>
    </location>
</feature>
<dbReference type="EMBL" id="ON813045">
    <property type="protein sequence ID" value="WAK77994.1"/>
    <property type="molecule type" value="Genomic_RNA"/>
</dbReference>
<evidence type="ECO:0000256" key="1">
    <source>
        <dbReference type="ARBA" id="ARBA00022484"/>
    </source>
</evidence>
<proteinExistence type="predicted"/>
<dbReference type="SUPFAM" id="SSF56672">
    <property type="entry name" value="DNA/RNA polymerases"/>
    <property type="match status" value="1"/>
</dbReference>
<protein>
    <recommendedName>
        <fullName evidence="6">RNA dependent RNA polymerase</fullName>
    </recommendedName>
</protein>
<evidence type="ECO:0000256" key="2">
    <source>
        <dbReference type="ARBA" id="ARBA00022679"/>
    </source>
</evidence>
<dbReference type="InterPro" id="IPR043502">
    <property type="entry name" value="DNA/RNA_pol_sf"/>
</dbReference>
<feature type="region of interest" description="Disordered" evidence="4">
    <location>
        <begin position="133"/>
        <end position="157"/>
    </location>
</feature>
<keyword evidence="1" id="KW-0696">RNA-directed RNA polymerase</keyword>
<name>A0A9E8YXC7_9VIRU</name>
<feature type="region of interest" description="Disordered" evidence="4">
    <location>
        <begin position="1"/>
        <end position="32"/>
    </location>
</feature>
<feature type="compositionally biased region" description="Low complexity" evidence="4">
    <location>
        <begin position="1"/>
        <end position="18"/>
    </location>
</feature>
<keyword evidence="3" id="KW-0548">Nucleotidyltransferase</keyword>
<organism evidence="5">
    <name type="scientific">Plasmopara viticola lesion associated ourmia-like virus 35</name>
    <dbReference type="NCBI Taxonomy" id="2686504"/>
    <lineage>
        <taxon>Viruses</taxon>
        <taxon>Riboviria</taxon>
        <taxon>Orthornavirae</taxon>
        <taxon>Lenarviricota</taxon>
        <taxon>Miaviricetes</taxon>
        <taxon>Ourlivirales</taxon>
        <taxon>Botourmiaviridae</taxon>
        <taxon>Betascleroulivirus</taxon>
        <taxon>Betascleroulivirus betaplasmoparae</taxon>
    </lineage>
</organism>
<evidence type="ECO:0000256" key="4">
    <source>
        <dbReference type="SAM" id="MobiDB-lite"/>
    </source>
</evidence>
<accession>A0A9E8YXC7</accession>
<dbReference type="InterPro" id="IPR008686">
    <property type="entry name" value="RNA_pol_mitovir"/>
</dbReference>
<evidence type="ECO:0000256" key="3">
    <source>
        <dbReference type="ARBA" id="ARBA00022695"/>
    </source>
</evidence>
<sequence length="629" mass="71816">MNKSPSLPRRAPARSRNPCVKGDPSDKSARGSEVKRCVECRKASRDTKQVIHNGLQLIRIRYGLPYSELPDCSPEDLTRLLSFLLLQGKERRPVAFPRAQRGKSIDGLCQLQRLGRRSRWTLAHSMSSIKRNLPAGCRHHTPSKQKDWESSACSQPPPHSPEYLQFVRTEVTRIFSSGWDKDYEKFVTSHVPNPTARKPKSSRADDIWAGRREEFLTACLSDSAELPSVLTARYKEVLSAGKKRPLLIFDEWIELLAPLHKKVYNHLCKQDWLLCGPPTEERMASVCVNRVQTSVDLVNATDGLYHSVAEAILDALFFTAWKIPRPLRRLAKASLSPIFESRPGVHRRVRHGQMMGAYLSFPLLCLQSYVAARWASRFDCEARYLVNGDDTVISASRGISVQDYPPGMRLNADKTITAESVVEVNSTAFLRTRGGWREVRHLRRGGALTDYPGMMHMASAVSKAGKEWVDAYQRARIGRRWGFLPSQLGHWSYASYLRERQMLRSRIPTVLPAVRSEQNEALLRKVPGEPSLREQESLRGFIWEHGRSGGLKRDEYSPSCGKIRRTYRYAAQPPRSFLSYIVKMGMVRHESRRKTVGFFYLPEDEDTDEEKRAYECLALWREPFVRGSS</sequence>
<evidence type="ECO:0000313" key="5">
    <source>
        <dbReference type="EMBL" id="WAK77994.1"/>
    </source>
</evidence>
<dbReference type="GO" id="GO:0003968">
    <property type="term" value="F:RNA-directed RNA polymerase activity"/>
    <property type="evidence" value="ECO:0007669"/>
    <property type="project" value="UniProtKB-KW"/>
</dbReference>
<evidence type="ECO:0008006" key="6">
    <source>
        <dbReference type="Google" id="ProtNLM"/>
    </source>
</evidence>
<dbReference type="Pfam" id="PF05919">
    <property type="entry name" value="Mitovir_RNA_pol"/>
    <property type="match status" value="1"/>
</dbReference>
<keyword evidence="2" id="KW-0808">Transferase</keyword>
<reference evidence="5" key="1">
    <citation type="submission" date="2022-06" db="EMBL/GenBank/DDBJ databases">
        <authorList>
            <person name="Cao W."/>
            <person name="Jia N."/>
            <person name="Lam T.T.-Y."/>
            <person name="Ni X."/>
            <person name="Liu J."/>
        </authorList>
    </citation>
    <scope>NUCLEOTIDE SEQUENCE</scope>
    <source>
        <strain evidence="5">TIGMIC_9</strain>
    </source>
</reference>